<dbReference type="InterPro" id="IPR013611">
    <property type="entry name" value="Transp-assoc_OB_typ2"/>
</dbReference>
<dbReference type="GO" id="GO:0016887">
    <property type="term" value="F:ATP hydrolysis activity"/>
    <property type="evidence" value="ECO:0007669"/>
    <property type="project" value="InterPro"/>
</dbReference>
<dbReference type="SUPFAM" id="SSF50331">
    <property type="entry name" value="MOP-like"/>
    <property type="match status" value="1"/>
</dbReference>
<dbReference type="PANTHER" id="PTHR43875">
    <property type="entry name" value="MALTODEXTRIN IMPORT ATP-BINDING PROTEIN MSMX"/>
    <property type="match status" value="1"/>
</dbReference>
<dbReference type="InterPro" id="IPR008995">
    <property type="entry name" value="Mo/tungstate-bd_C_term_dom"/>
</dbReference>
<accession>A0A381ZBN1</accession>
<feature type="domain" description="Transport-associated OB type 2" evidence="1">
    <location>
        <begin position="66"/>
        <end position="140"/>
    </location>
</feature>
<dbReference type="GO" id="GO:0005524">
    <property type="term" value="F:ATP binding"/>
    <property type="evidence" value="ECO:0007669"/>
    <property type="project" value="InterPro"/>
</dbReference>
<reference evidence="2" key="1">
    <citation type="submission" date="2018-05" db="EMBL/GenBank/DDBJ databases">
        <authorList>
            <person name="Lanie J.A."/>
            <person name="Ng W.-L."/>
            <person name="Kazmierczak K.M."/>
            <person name="Andrzejewski T.M."/>
            <person name="Davidsen T.M."/>
            <person name="Wayne K.J."/>
            <person name="Tettelin H."/>
            <person name="Glass J.I."/>
            <person name="Rusch D."/>
            <person name="Podicherti R."/>
            <person name="Tsui H.-C.T."/>
            <person name="Winkler M.E."/>
        </authorList>
    </citation>
    <scope>NUCLEOTIDE SEQUENCE</scope>
</reference>
<dbReference type="EMBL" id="UINC01020682">
    <property type="protein sequence ID" value="SVA86620.1"/>
    <property type="molecule type" value="Genomic_DNA"/>
</dbReference>
<dbReference type="GO" id="GO:0022857">
    <property type="term" value="F:transmembrane transporter activity"/>
    <property type="evidence" value="ECO:0007669"/>
    <property type="project" value="InterPro"/>
</dbReference>
<protein>
    <recommendedName>
        <fullName evidence="1">Transport-associated OB type 2 domain-containing protein</fullName>
    </recommendedName>
</protein>
<dbReference type="AlphaFoldDB" id="A0A381ZBN1"/>
<dbReference type="Gene3D" id="2.40.50.100">
    <property type="match status" value="1"/>
</dbReference>
<organism evidence="2">
    <name type="scientific">marine metagenome</name>
    <dbReference type="NCBI Taxonomy" id="408172"/>
    <lineage>
        <taxon>unclassified sequences</taxon>
        <taxon>metagenomes</taxon>
        <taxon>ecological metagenomes</taxon>
    </lineage>
</organism>
<gene>
    <name evidence="2" type="ORF">METZ01_LOCUS139474</name>
</gene>
<dbReference type="Pfam" id="PF08402">
    <property type="entry name" value="TOBE_2"/>
    <property type="match status" value="1"/>
</dbReference>
<sequence>GICQQLDTPDTIYRTPANRFVAQFMGKMNLLEGSLVQKDGQGIFRHTDGLSVILSKNDDAQDAAYLAVRPQSISLSPEAADNTTSCTIRDRQFKGASIEYLIDVQGMEFIVIESSKEAAGSYQSGEKAWVHIAGEDAILLKD</sequence>
<feature type="non-terminal residue" evidence="2">
    <location>
        <position position="1"/>
    </location>
</feature>
<name>A0A381ZBN1_9ZZZZ</name>
<dbReference type="GO" id="GO:0055052">
    <property type="term" value="C:ATP-binding cassette (ABC) transporter complex, substrate-binding subunit-containing"/>
    <property type="evidence" value="ECO:0007669"/>
    <property type="project" value="TreeGrafter"/>
</dbReference>
<evidence type="ECO:0000259" key="1">
    <source>
        <dbReference type="Pfam" id="PF08402"/>
    </source>
</evidence>
<evidence type="ECO:0000313" key="2">
    <source>
        <dbReference type="EMBL" id="SVA86620.1"/>
    </source>
</evidence>
<dbReference type="InterPro" id="IPR047641">
    <property type="entry name" value="ABC_transpr_MalK/UgpC-like"/>
</dbReference>
<dbReference type="PANTHER" id="PTHR43875:SF1">
    <property type="entry name" value="OSMOPROTECTIVE COMPOUNDS UPTAKE ATP-BINDING PROTEIN GGTA"/>
    <property type="match status" value="1"/>
</dbReference>
<proteinExistence type="predicted"/>